<dbReference type="SUPFAM" id="SSF48613">
    <property type="entry name" value="Heme oxygenase-like"/>
    <property type="match status" value="1"/>
</dbReference>
<accession>A0ABX8YEE0</accession>
<dbReference type="PANTHER" id="PTHR40279">
    <property type="entry name" value="PQQC-LIKE PROTEIN"/>
    <property type="match status" value="1"/>
</dbReference>
<keyword evidence="3" id="KW-1185">Reference proteome</keyword>
<dbReference type="EMBL" id="CP080764">
    <property type="protein sequence ID" value="QYY43992.1"/>
    <property type="molecule type" value="Genomic_DNA"/>
</dbReference>
<organism evidence="2 3">
    <name type="scientific">Aneurinibacillus thermoaerophilus</name>
    <dbReference type="NCBI Taxonomy" id="143495"/>
    <lineage>
        <taxon>Bacteria</taxon>
        <taxon>Bacillati</taxon>
        <taxon>Bacillota</taxon>
        <taxon>Bacilli</taxon>
        <taxon>Bacillales</taxon>
        <taxon>Paenibacillaceae</taxon>
        <taxon>Aneurinibacillus group</taxon>
        <taxon>Aneurinibacillus</taxon>
    </lineage>
</organism>
<gene>
    <name evidence="2" type="ORF">K3F53_07360</name>
</gene>
<dbReference type="InterPro" id="IPR039068">
    <property type="entry name" value="PqqC-like"/>
</dbReference>
<dbReference type="GeneID" id="97141185"/>
<evidence type="ECO:0000313" key="3">
    <source>
        <dbReference type="Proteomes" id="UP000826616"/>
    </source>
</evidence>
<dbReference type="RefSeq" id="WP_220560013.1">
    <property type="nucleotide sequence ID" value="NZ_CP080764.1"/>
</dbReference>
<dbReference type="SMART" id="SM01236">
    <property type="entry name" value="Haem_oxygenase_2"/>
    <property type="match status" value="1"/>
</dbReference>
<dbReference type="Gene3D" id="1.20.910.10">
    <property type="entry name" value="Heme oxygenase-like"/>
    <property type="match status" value="1"/>
</dbReference>
<sequence length="247" mass="28676">MLLSPEALIQKLKDIVYENRKITHPLYQTIMKGEATPLLLKNFVLHRYHIKSFWTRNISAIHSKCPDVEARIHLAENIYEEETGKISGTERHLDLFVKFGEQFGLTWDEINNLEILPESQAVIDWNNTVCGPNHHFLEAVSALIIYMEGQPPVEWEGRTMNHAMNYFYNVNEAGRSYFNIHSSDQMEIEEDHAEIGYELIRKYATTEELQQKVINALYKSIDVRMKHFSAILRVTNEQAVQKGIATI</sequence>
<dbReference type="PANTHER" id="PTHR40279:SF3">
    <property type="entry name" value="4-AMINOBENZOATE SYNTHASE"/>
    <property type="match status" value="1"/>
</dbReference>
<reference evidence="2 3" key="1">
    <citation type="submission" date="2021-08" db="EMBL/GenBank/DDBJ databases">
        <title>Complete genome sequence of the strain Aneurinibacillus thermoaerophilus CCM 8960.</title>
        <authorList>
            <person name="Musilova J."/>
            <person name="Kourilova X."/>
            <person name="Pernicova I."/>
            <person name="Bezdicek M."/>
            <person name="Lengerova M."/>
            <person name="Obruca S."/>
            <person name="Sedlar K."/>
        </authorList>
    </citation>
    <scope>NUCLEOTIDE SEQUENCE [LARGE SCALE GENOMIC DNA]</scope>
    <source>
        <strain evidence="2 3">CCM 8960</strain>
    </source>
</reference>
<name>A0ABX8YEE0_ANETH</name>
<dbReference type="Proteomes" id="UP000826616">
    <property type="component" value="Chromosome"/>
</dbReference>
<protein>
    <submittedName>
        <fullName evidence="2">Iron-containing redox enzyme family protein</fullName>
    </submittedName>
</protein>
<proteinExistence type="predicted"/>
<keyword evidence="1" id="KW-0560">Oxidoreductase</keyword>
<dbReference type="Pfam" id="PF14518">
    <property type="entry name" value="Haem_oxygenas_2"/>
    <property type="match status" value="1"/>
</dbReference>
<evidence type="ECO:0000313" key="2">
    <source>
        <dbReference type="EMBL" id="QYY43992.1"/>
    </source>
</evidence>
<dbReference type="InterPro" id="IPR016084">
    <property type="entry name" value="Haem_Oase-like_multi-hlx"/>
</dbReference>
<evidence type="ECO:0000256" key="1">
    <source>
        <dbReference type="ARBA" id="ARBA00023002"/>
    </source>
</evidence>